<evidence type="ECO:0000256" key="4">
    <source>
        <dbReference type="ARBA" id="ARBA00023315"/>
    </source>
</evidence>
<dbReference type="PANTHER" id="PTHR43420:SF44">
    <property type="entry name" value="ACETYLTRANSFERASE YPEA"/>
    <property type="match status" value="1"/>
</dbReference>
<dbReference type="NCBIfam" id="TIGR01575">
    <property type="entry name" value="rimI"/>
    <property type="match status" value="1"/>
</dbReference>
<reference evidence="6 7" key="1">
    <citation type="submission" date="2021-03" db="EMBL/GenBank/DDBJ databases">
        <authorList>
            <person name="Gilmore M.S."/>
            <person name="Schwartzman J."/>
            <person name="Van Tyne D."/>
            <person name="Martin M."/>
            <person name="Earl A.M."/>
            <person name="Manson A.L."/>
            <person name="Straub T."/>
            <person name="Salamzade R."/>
            <person name="Saavedra J."/>
            <person name="Lebreton F."/>
            <person name="Prichula J."/>
            <person name="Schaufler K."/>
            <person name="Gaca A."/>
            <person name="Sgardioli B."/>
            <person name="Wagenaar J."/>
            <person name="Strong T."/>
        </authorList>
    </citation>
    <scope>NUCLEOTIDE SEQUENCE [LARGE SCALE GENOMIC DNA]</scope>
    <source>
        <strain evidence="6 7">DIV2402</strain>
    </source>
</reference>
<dbReference type="PROSITE" id="PS51186">
    <property type="entry name" value="GNAT"/>
    <property type="match status" value="1"/>
</dbReference>
<evidence type="ECO:0000313" key="6">
    <source>
        <dbReference type="EMBL" id="WYJ77793.1"/>
    </source>
</evidence>
<evidence type="ECO:0000256" key="1">
    <source>
        <dbReference type="ARBA" id="ARBA00005395"/>
    </source>
</evidence>
<dbReference type="RefSeq" id="WP_207940106.1">
    <property type="nucleotide sequence ID" value="NZ_CP147251.1"/>
</dbReference>
<dbReference type="InterPro" id="IPR050680">
    <property type="entry name" value="YpeA/RimI_acetyltransf"/>
</dbReference>
<keyword evidence="7" id="KW-1185">Reference proteome</keyword>
<dbReference type="InterPro" id="IPR000182">
    <property type="entry name" value="GNAT_dom"/>
</dbReference>
<reference evidence="6 7" key="2">
    <citation type="submission" date="2024-03" db="EMBL/GenBank/DDBJ databases">
        <title>The Genome Sequence of Enterococcus sp. DIV2402.</title>
        <authorList>
            <consortium name="The Broad Institute Genomics Platform"/>
            <consortium name="The Broad Institute Microbial Omics Core"/>
            <consortium name="The Broad Institute Genomic Center for Infectious Diseases"/>
            <person name="Earl A."/>
            <person name="Manson A."/>
            <person name="Gilmore M."/>
            <person name="Schwartman J."/>
            <person name="Shea T."/>
            <person name="Abouelleil A."/>
            <person name="Cao P."/>
            <person name="Chapman S."/>
            <person name="Cusick C."/>
            <person name="Young S."/>
            <person name="Neafsey D."/>
            <person name="Nusbaum C."/>
            <person name="Birren B."/>
        </authorList>
    </citation>
    <scope>NUCLEOTIDE SEQUENCE [LARGE SCALE GENOMIC DNA]</scope>
    <source>
        <strain evidence="6 7">DIV2402</strain>
    </source>
</reference>
<gene>
    <name evidence="6" type="ORF">DOK78_002431</name>
</gene>
<dbReference type="PANTHER" id="PTHR43420">
    <property type="entry name" value="ACETYLTRANSFERASE"/>
    <property type="match status" value="1"/>
</dbReference>
<proteinExistence type="inferred from homology"/>
<dbReference type="Proteomes" id="UP000664701">
    <property type="component" value="Chromosome"/>
</dbReference>
<comment type="similarity">
    <text evidence="1">Belongs to the acetyltransferase family. RimI subfamily.</text>
</comment>
<name>A0ABZ2SQG0_9ENTE</name>
<dbReference type="InterPro" id="IPR006464">
    <property type="entry name" value="AcTrfase_RimI/Ard1"/>
</dbReference>
<evidence type="ECO:0000313" key="7">
    <source>
        <dbReference type="Proteomes" id="UP000664701"/>
    </source>
</evidence>
<dbReference type="Pfam" id="PF00583">
    <property type="entry name" value="Acetyltransf_1"/>
    <property type="match status" value="1"/>
</dbReference>
<accession>A0ABZ2SQG0</accession>
<keyword evidence="4" id="KW-0012">Acyltransferase</keyword>
<dbReference type="Gene3D" id="3.40.630.30">
    <property type="match status" value="1"/>
</dbReference>
<protein>
    <submittedName>
        <fullName evidence="6">Ribosomal-protein-alanine acetyltransferase</fullName>
    </submittedName>
</protein>
<feature type="domain" description="N-acetyltransferase" evidence="5">
    <location>
        <begin position="30"/>
        <end position="177"/>
    </location>
</feature>
<dbReference type="SUPFAM" id="SSF55729">
    <property type="entry name" value="Acyl-CoA N-acyltransferases (Nat)"/>
    <property type="match status" value="1"/>
</dbReference>
<dbReference type="InterPro" id="IPR016181">
    <property type="entry name" value="Acyl_CoA_acyltransferase"/>
</dbReference>
<evidence type="ECO:0000256" key="3">
    <source>
        <dbReference type="ARBA" id="ARBA00022679"/>
    </source>
</evidence>
<evidence type="ECO:0000256" key="2">
    <source>
        <dbReference type="ARBA" id="ARBA00022490"/>
    </source>
</evidence>
<dbReference type="EMBL" id="CP147251">
    <property type="protein sequence ID" value="WYJ77793.1"/>
    <property type="molecule type" value="Genomic_DNA"/>
</dbReference>
<keyword evidence="2" id="KW-0963">Cytoplasm</keyword>
<dbReference type="CDD" id="cd04301">
    <property type="entry name" value="NAT_SF"/>
    <property type="match status" value="1"/>
</dbReference>
<evidence type="ECO:0000259" key="5">
    <source>
        <dbReference type="PROSITE" id="PS51186"/>
    </source>
</evidence>
<sequence>MLKRFKTFLSFLREQSGYQEKTITIDASVYQIREVFPKDIRALMRVQQLVYKDYQPWHRGAFLSELYSVHSHRYLCIVSNNQIIGFIGIRVVATDAHITNIAVIPDYQNQGLGNYLLMEAEKFANQYACQTMSLEVRISNVDAQRLYTKLGYTTRQVLTEYYSEGKEDALDMVKELK</sequence>
<organism evidence="6 7">
    <name type="scientific">Candidatus Enterococcus lowellii</name>
    <dbReference type="NCBI Taxonomy" id="2230877"/>
    <lineage>
        <taxon>Bacteria</taxon>
        <taxon>Bacillati</taxon>
        <taxon>Bacillota</taxon>
        <taxon>Bacilli</taxon>
        <taxon>Lactobacillales</taxon>
        <taxon>Enterococcaceae</taxon>
        <taxon>Enterococcus</taxon>
    </lineage>
</organism>
<keyword evidence="3" id="KW-0808">Transferase</keyword>